<evidence type="ECO:0000313" key="3">
    <source>
        <dbReference type="Proteomes" id="UP000034050"/>
    </source>
</evidence>
<accession>A0A0G1CKB2</accession>
<feature type="transmembrane region" description="Helical" evidence="1">
    <location>
        <begin position="49"/>
        <end position="69"/>
    </location>
</feature>
<keyword evidence="1" id="KW-0812">Transmembrane</keyword>
<dbReference type="STRING" id="1618446.UV61_C0014G0022"/>
<dbReference type="Proteomes" id="UP000034050">
    <property type="component" value="Unassembled WGS sequence"/>
</dbReference>
<gene>
    <name evidence="2" type="ORF">UV61_C0014G0022</name>
</gene>
<proteinExistence type="predicted"/>
<dbReference type="AlphaFoldDB" id="A0A0G1CKB2"/>
<evidence type="ECO:0000256" key="1">
    <source>
        <dbReference type="SAM" id="Phobius"/>
    </source>
</evidence>
<protein>
    <submittedName>
        <fullName evidence="2">Uncharacterized protein</fullName>
    </submittedName>
</protein>
<reference evidence="2 3" key="1">
    <citation type="journal article" date="2015" name="Nature">
        <title>rRNA introns, odd ribosomes, and small enigmatic genomes across a large radiation of phyla.</title>
        <authorList>
            <person name="Brown C.T."/>
            <person name="Hug L.A."/>
            <person name="Thomas B.C."/>
            <person name="Sharon I."/>
            <person name="Castelle C.J."/>
            <person name="Singh A."/>
            <person name="Wilkins M.J."/>
            <person name="Williams K.H."/>
            <person name="Banfield J.F."/>
        </authorList>
    </citation>
    <scope>NUCLEOTIDE SEQUENCE [LARGE SCALE GENOMIC DNA]</scope>
</reference>
<dbReference type="EMBL" id="LCFD01000014">
    <property type="protein sequence ID" value="KKS85922.1"/>
    <property type="molecule type" value="Genomic_DNA"/>
</dbReference>
<evidence type="ECO:0000313" key="2">
    <source>
        <dbReference type="EMBL" id="KKS85922.1"/>
    </source>
</evidence>
<keyword evidence="1" id="KW-0472">Membrane</keyword>
<feature type="transmembrane region" description="Helical" evidence="1">
    <location>
        <begin position="7"/>
        <end position="29"/>
    </location>
</feature>
<organism evidence="2 3">
    <name type="scientific">Candidatus Gottesmanbacteria bacterium GW2011_GWB1_43_11</name>
    <dbReference type="NCBI Taxonomy" id="1618446"/>
    <lineage>
        <taxon>Bacteria</taxon>
        <taxon>Candidatus Gottesmaniibacteriota</taxon>
    </lineage>
</organism>
<sequence length="75" mass="8657">MINVLTNLLLFILGFVLVGIPLVAIVWVYKKYLVKTVLVNEKPWDWKTLKTVLVIECLGFGALSFWLLIQVFSFQ</sequence>
<comment type="caution">
    <text evidence="2">The sequence shown here is derived from an EMBL/GenBank/DDBJ whole genome shotgun (WGS) entry which is preliminary data.</text>
</comment>
<keyword evidence="1" id="KW-1133">Transmembrane helix</keyword>
<name>A0A0G1CKB2_9BACT</name>